<dbReference type="RefSeq" id="WP_035862567.1">
    <property type="nucleotide sequence ID" value="NZ_KK853997.1"/>
</dbReference>
<dbReference type="PATRIC" id="fig|1348663.4.peg.2531"/>
<dbReference type="Proteomes" id="UP000027178">
    <property type="component" value="Unassembled WGS sequence"/>
</dbReference>
<dbReference type="Gene3D" id="3.40.50.300">
    <property type="entry name" value="P-loop containing nucleotide triphosphate hydrolases"/>
    <property type="match status" value="1"/>
</dbReference>
<feature type="region of interest" description="Disordered" evidence="1">
    <location>
        <begin position="492"/>
        <end position="511"/>
    </location>
</feature>
<dbReference type="EMBL" id="JNBY01000081">
    <property type="protein sequence ID" value="KDN85605.1"/>
    <property type="molecule type" value="Genomic_DNA"/>
</dbReference>
<dbReference type="eggNOG" id="COG5362">
    <property type="taxonomic scope" value="Bacteria"/>
</dbReference>
<reference evidence="2 3" key="1">
    <citation type="submission" date="2014-05" db="EMBL/GenBank/DDBJ databases">
        <title>Draft Genome Sequence of Kitasatospora cheerisanensis KCTC 2395.</title>
        <authorList>
            <person name="Nam D.H."/>
        </authorList>
    </citation>
    <scope>NUCLEOTIDE SEQUENCE [LARGE SCALE GENOMIC DNA]</scope>
    <source>
        <strain evidence="2 3">KCTC 2395</strain>
    </source>
</reference>
<dbReference type="HOGENOM" id="CLU_538422_0_0_11"/>
<sequence>MSGVDVLVEQYRKLSAERRREIAARASPALRTRLAAVERELALRHSPGALAAVLTDGKEMQAPHLDLIDQVFQRIAAGESIRLLLTMPPRHGKSRRAARWAPLWYLAQRPDHRVMIASYSSDLADDHGRWIRDAITEWGEQFGLNLHPGSKAANRFDILSKEGGLFAAGVGGGLTGKGANLAVVDDPIKDDADAQSPTMRRRLWEWWQAVLLTRVEPGGSVIVIQTRWHEDDLAGRILAGETASDWTIIDLPAIADSEDDPLGRKIGEPLWPARYGRKALAAIRRAVGERVWWSLFQQKPRPVEGGVWQRAWIDKHRLTPVEFAAVELARVVVAVDPSGGDSTVNDETGIVGLGADYDEHLYVLADKSGTLGANDWGLTACRLALSLRADAIVVEANYGGNMAKSVVSQAWEQLARDGETRGELMPMIVEVNAKVGKRLRAEPVAQLYDQGRVHHVGHFTELEGQMVTWVAGMNSPDRMDAAVHGLTELAGSGQTDALGQGMDDGRLRGRR</sequence>
<evidence type="ECO:0000256" key="1">
    <source>
        <dbReference type="SAM" id="MobiDB-lite"/>
    </source>
</evidence>
<dbReference type="InterPro" id="IPR027417">
    <property type="entry name" value="P-loop_NTPase"/>
</dbReference>
<keyword evidence="3" id="KW-1185">Reference proteome</keyword>
<protein>
    <submittedName>
        <fullName evidence="2">Uncharacterized protein</fullName>
    </submittedName>
</protein>
<evidence type="ECO:0000313" key="3">
    <source>
        <dbReference type="Proteomes" id="UP000027178"/>
    </source>
</evidence>
<evidence type="ECO:0000313" key="2">
    <source>
        <dbReference type="EMBL" id="KDN85605.1"/>
    </source>
</evidence>
<dbReference type="eggNOG" id="COG5323">
    <property type="taxonomic scope" value="Bacteria"/>
</dbReference>
<organism evidence="2 3">
    <name type="scientific">Kitasatospora cheerisanensis KCTC 2395</name>
    <dbReference type="NCBI Taxonomy" id="1348663"/>
    <lineage>
        <taxon>Bacteria</taxon>
        <taxon>Bacillati</taxon>
        <taxon>Actinomycetota</taxon>
        <taxon>Actinomycetes</taxon>
        <taxon>Kitasatosporales</taxon>
        <taxon>Streptomycetaceae</taxon>
        <taxon>Kitasatospora</taxon>
    </lineage>
</organism>
<dbReference type="Pfam" id="PF03237">
    <property type="entry name" value="Terminase_6N"/>
    <property type="match status" value="1"/>
</dbReference>
<dbReference type="eggNOG" id="COG5410">
    <property type="taxonomic scope" value="Bacteria"/>
</dbReference>
<proteinExistence type="predicted"/>
<name>A0A066Z5Z9_9ACTN</name>
<dbReference type="AlphaFoldDB" id="A0A066Z5Z9"/>
<gene>
    <name evidence="2" type="ORF">KCH_26220</name>
</gene>
<dbReference type="OrthoDB" id="4519042at2"/>
<accession>A0A066Z5Z9</accession>
<comment type="caution">
    <text evidence="2">The sequence shown here is derived from an EMBL/GenBank/DDBJ whole genome shotgun (WGS) entry which is preliminary data.</text>
</comment>